<feature type="compositionally biased region" description="Basic and acidic residues" evidence="1">
    <location>
        <begin position="22"/>
        <end position="68"/>
    </location>
</feature>
<accession>A0A1H7RA92</accession>
<evidence type="ECO:0000313" key="5">
    <source>
        <dbReference type="Proteomes" id="UP000321425"/>
    </source>
</evidence>
<feature type="region of interest" description="Disordered" evidence="1">
    <location>
        <begin position="1"/>
        <end position="68"/>
    </location>
</feature>
<reference evidence="2 5" key="2">
    <citation type="submission" date="2019-07" db="EMBL/GenBank/DDBJ databases">
        <title>Whole genome shotgun sequence of Alkalibacterium putridalgicola NBRC 103243.</title>
        <authorList>
            <person name="Hosoyama A."/>
            <person name="Uohara A."/>
            <person name="Ohji S."/>
            <person name="Ichikawa N."/>
        </authorList>
    </citation>
    <scope>NUCLEOTIDE SEQUENCE [LARGE SCALE GENOMIC DNA]</scope>
    <source>
        <strain evidence="2 5">NBRC 103243</strain>
    </source>
</reference>
<dbReference type="Proteomes" id="UP000198548">
    <property type="component" value="Unassembled WGS sequence"/>
</dbReference>
<name>A0A1H7RA92_9LACT</name>
<dbReference type="AlphaFoldDB" id="A0A1H7RA92"/>
<keyword evidence="5" id="KW-1185">Reference proteome</keyword>
<evidence type="ECO:0000313" key="2">
    <source>
        <dbReference type="EMBL" id="GEK88836.1"/>
    </source>
</evidence>
<proteinExistence type="predicted"/>
<dbReference type="EMBL" id="FOBL01000004">
    <property type="protein sequence ID" value="SEL57210.1"/>
    <property type="molecule type" value="Genomic_DNA"/>
</dbReference>
<gene>
    <name evidence="2" type="ORF">APU01nite_08750</name>
    <name evidence="3" type="ORF">SAMN04488100_10425</name>
</gene>
<evidence type="ECO:0000256" key="1">
    <source>
        <dbReference type="SAM" id="MobiDB-lite"/>
    </source>
</evidence>
<protein>
    <submittedName>
        <fullName evidence="3">Uncharacterized protein</fullName>
    </submittedName>
</protein>
<evidence type="ECO:0000313" key="4">
    <source>
        <dbReference type="Proteomes" id="UP000198548"/>
    </source>
</evidence>
<feature type="compositionally biased region" description="Low complexity" evidence="1">
    <location>
        <begin position="8"/>
        <end position="21"/>
    </location>
</feature>
<evidence type="ECO:0000313" key="3">
    <source>
        <dbReference type="EMBL" id="SEL57210.1"/>
    </source>
</evidence>
<dbReference type="EMBL" id="BJUX01000007">
    <property type="protein sequence ID" value="GEK88836.1"/>
    <property type="molecule type" value="Genomic_DNA"/>
</dbReference>
<sequence length="68" mass="7449">MRNQPHSANNPNLPADAAAAKNTRDGLPKAEGELDKTEAEKEQETSAEDKKPFDVEKADEVKADNEDK</sequence>
<organism evidence="3 4">
    <name type="scientific">Alkalibacterium putridalgicola</name>
    <dbReference type="NCBI Taxonomy" id="426703"/>
    <lineage>
        <taxon>Bacteria</taxon>
        <taxon>Bacillati</taxon>
        <taxon>Bacillota</taxon>
        <taxon>Bacilli</taxon>
        <taxon>Lactobacillales</taxon>
        <taxon>Carnobacteriaceae</taxon>
        <taxon>Alkalibacterium</taxon>
    </lineage>
</organism>
<reference evidence="3 4" key="1">
    <citation type="submission" date="2016-10" db="EMBL/GenBank/DDBJ databases">
        <authorList>
            <person name="de Groot N.N."/>
        </authorList>
    </citation>
    <scope>NUCLEOTIDE SEQUENCE [LARGE SCALE GENOMIC DNA]</scope>
    <source>
        <strain evidence="3 4">DSM 19182</strain>
    </source>
</reference>
<dbReference type="RefSeq" id="WP_091486803.1">
    <property type="nucleotide sequence ID" value="NZ_BJUX01000007.1"/>
</dbReference>
<dbReference type="Proteomes" id="UP000321425">
    <property type="component" value="Unassembled WGS sequence"/>
</dbReference>